<dbReference type="RefSeq" id="XP_007770237.1">
    <property type="nucleotide sequence ID" value="XM_007772047.1"/>
</dbReference>
<comment type="caution">
    <text evidence="1">The sequence shown here is derived from an EMBL/GenBank/DDBJ whole genome shotgun (WGS) entry which is preliminary data.</text>
</comment>
<protein>
    <recommendedName>
        <fullName evidence="3">F-box domain-containing protein</fullName>
    </recommendedName>
</protein>
<gene>
    <name evidence="1" type="ORF">CONPUDRAFT_166583</name>
</gene>
<evidence type="ECO:0008006" key="3">
    <source>
        <dbReference type="Google" id="ProtNLM"/>
    </source>
</evidence>
<dbReference type="AlphaFoldDB" id="A0A5M3ML05"/>
<dbReference type="EMBL" id="JH711580">
    <property type="protein sequence ID" value="EIW79912.1"/>
    <property type="molecule type" value="Genomic_DNA"/>
</dbReference>
<evidence type="ECO:0000313" key="1">
    <source>
        <dbReference type="EMBL" id="EIW79912.1"/>
    </source>
</evidence>
<keyword evidence="2" id="KW-1185">Reference proteome</keyword>
<dbReference type="SUPFAM" id="SSF52047">
    <property type="entry name" value="RNI-like"/>
    <property type="match status" value="1"/>
</dbReference>
<evidence type="ECO:0000313" key="2">
    <source>
        <dbReference type="Proteomes" id="UP000053558"/>
    </source>
</evidence>
<reference evidence="2" key="1">
    <citation type="journal article" date="2012" name="Science">
        <title>The Paleozoic origin of enzymatic lignin decomposition reconstructed from 31 fungal genomes.</title>
        <authorList>
            <person name="Floudas D."/>
            <person name="Binder M."/>
            <person name="Riley R."/>
            <person name="Barry K."/>
            <person name="Blanchette R.A."/>
            <person name="Henrissat B."/>
            <person name="Martinez A.T."/>
            <person name="Otillar R."/>
            <person name="Spatafora J.W."/>
            <person name="Yadav J.S."/>
            <person name="Aerts A."/>
            <person name="Benoit I."/>
            <person name="Boyd A."/>
            <person name="Carlson A."/>
            <person name="Copeland A."/>
            <person name="Coutinho P.M."/>
            <person name="de Vries R.P."/>
            <person name="Ferreira P."/>
            <person name="Findley K."/>
            <person name="Foster B."/>
            <person name="Gaskell J."/>
            <person name="Glotzer D."/>
            <person name="Gorecki P."/>
            <person name="Heitman J."/>
            <person name="Hesse C."/>
            <person name="Hori C."/>
            <person name="Igarashi K."/>
            <person name="Jurgens J.A."/>
            <person name="Kallen N."/>
            <person name="Kersten P."/>
            <person name="Kohler A."/>
            <person name="Kuees U."/>
            <person name="Kumar T.K.A."/>
            <person name="Kuo A."/>
            <person name="LaButti K."/>
            <person name="Larrondo L.F."/>
            <person name="Lindquist E."/>
            <person name="Ling A."/>
            <person name="Lombard V."/>
            <person name="Lucas S."/>
            <person name="Lundell T."/>
            <person name="Martin R."/>
            <person name="McLaughlin D.J."/>
            <person name="Morgenstern I."/>
            <person name="Morin E."/>
            <person name="Murat C."/>
            <person name="Nagy L.G."/>
            <person name="Nolan M."/>
            <person name="Ohm R.A."/>
            <person name="Patyshakuliyeva A."/>
            <person name="Rokas A."/>
            <person name="Ruiz-Duenas F.J."/>
            <person name="Sabat G."/>
            <person name="Salamov A."/>
            <person name="Samejima M."/>
            <person name="Schmutz J."/>
            <person name="Slot J.C."/>
            <person name="St John F."/>
            <person name="Stenlid J."/>
            <person name="Sun H."/>
            <person name="Sun S."/>
            <person name="Syed K."/>
            <person name="Tsang A."/>
            <person name="Wiebenga A."/>
            <person name="Young D."/>
            <person name="Pisabarro A."/>
            <person name="Eastwood D.C."/>
            <person name="Martin F."/>
            <person name="Cullen D."/>
            <person name="Grigoriev I.V."/>
            <person name="Hibbett D.S."/>
        </authorList>
    </citation>
    <scope>NUCLEOTIDE SEQUENCE [LARGE SCALE GENOMIC DNA]</scope>
    <source>
        <strain evidence="2">RWD-64-598 SS2</strain>
    </source>
</reference>
<name>A0A5M3ML05_CONPW</name>
<dbReference type="Proteomes" id="UP000053558">
    <property type="component" value="Unassembled WGS sequence"/>
</dbReference>
<dbReference type="OrthoDB" id="3543113at2759"/>
<dbReference type="InterPro" id="IPR032675">
    <property type="entry name" value="LRR_dom_sf"/>
</dbReference>
<dbReference type="GeneID" id="19205581"/>
<sequence length="515" mass="58071">MHGCLRVPELTTYIFSFLGTSDKGTLSGLARTCKAFEDTALDGLYYELPCLGTFFTCLPRDLWEIRENRLTFNRSMLMKDWTILKKHIHRVREVQCDRVVVDAEALSAVSFFCSEHLFPNLKALVVNSPEFPMASLPLLCSPHVLDADLNELPHKLFHALLLLGRACPFLKSLYVTPLLDEELQEETWAEFATVLSDAVTSFSHLQRFYIFVPSTPGILFDTILPLSQLPSLKSLVVTLLEEQVDPIPAHQVERIQFPALRFVEIATTGPALVSSFMRMLCFDGLSRVSLFKATLQEFPEKDELPKMIETVATRLCKERMRSIRFHQEIDIDEPVKHSSGPLDACMFSPLYKFSQLEELAFDLLGGPRIDDASLEELSLAFPKLQHLYLNILVGAGEFNGVTLKGLAVLLLNCPFLDSLSLVTNVTPEANAEFDASPIDVRNTHIMNLEVMNSPIEDSGYAARHLIRMLPNLREVVYDSPFEASATDDDILERWSEVDSFLREHAAAKNPFTTLK</sequence>
<dbReference type="KEGG" id="cput:CONPUDRAFT_166583"/>
<proteinExistence type="predicted"/>
<dbReference type="Gene3D" id="3.80.10.10">
    <property type="entry name" value="Ribonuclease Inhibitor"/>
    <property type="match status" value="1"/>
</dbReference>
<accession>A0A5M3ML05</accession>
<organism evidence="1 2">
    <name type="scientific">Coniophora puteana (strain RWD-64-598)</name>
    <name type="common">Brown rot fungus</name>
    <dbReference type="NCBI Taxonomy" id="741705"/>
    <lineage>
        <taxon>Eukaryota</taxon>
        <taxon>Fungi</taxon>
        <taxon>Dikarya</taxon>
        <taxon>Basidiomycota</taxon>
        <taxon>Agaricomycotina</taxon>
        <taxon>Agaricomycetes</taxon>
        <taxon>Agaricomycetidae</taxon>
        <taxon>Boletales</taxon>
        <taxon>Coniophorineae</taxon>
        <taxon>Coniophoraceae</taxon>
        <taxon>Coniophora</taxon>
    </lineage>
</organism>